<evidence type="ECO:0000313" key="10">
    <source>
        <dbReference type="EMBL" id="ABO99352.1"/>
    </source>
</evidence>
<feature type="domain" description="MYND-type" evidence="8">
    <location>
        <begin position="20"/>
        <end position="58"/>
    </location>
</feature>
<dbReference type="Proteomes" id="UP000001568">
    <property type="component" value="Chromosome 13"/>
</dbReference>
<dbReference type="Pfam" id="PF01753">
    <property type="entry name" value="zf-MYND"/>
    <property type="match status" value="1"/>
</dbReference>
<dbReference type="GO" id="GO:0005737">
    <property type="term" value="C:cytoplasm"/>
    <property type="evidence" value="ECO:0007669"/>
    <property type="project" value="UniProtKB-SubCell"/>
</dbReference>
<sequence length="336" mass="38858">MSLVTAPAHYQERVDAKEECQNCGAADRALAVCARCRSAWFCSVKCQRAYWPFHKQWCRRNDFADAVERHEPKFARWMRKHGKQAVLKDGGRRTRARTRARCDERRRARERRTDGRRDATRLLNDDADEVDRLDRNVVTQDDLYGRANPKPSPPDFDAEDMRKMRAAEEARMLAAREDTEDVAWLDIKVPDNLGLELERYKWRQNQSFVEVFVKLPRGTKKHDLEVFLSSTRLDVRVRDEVVVQGNLTAVIKAELSTWVIVDGVLEISMLKKNRRGHYDNGCSNADTFWPKLLADAEASLPLPAPSEYFSTEYEIEKDLGNNARKSSSAPMISQRR</sequence>
<gene>
    <name evidence="10" type="ORF">OSTLU_88913</name>
</gene>
<feature type="compositionally biased region" description="Basic and acidic residues" evidence="7">
    <location>
        <begin position="100"/>
        <end position="115"/>
    </location>
</feature>
<dbReference type="InterPro" id="IPR008978">
    <property type="entry name" value="HSP20-like_chaperone"/>
</dbReference>
<dbReference type="OrthoDB" id="416217at2759"/>
<keyword evidence="11" id="KW-1185">Reference proteome</keyword>
<dbReference type="InterPro" id="IPR007052">
    <property type="entry name" value="CS_dom"/>
</dbReference>
<evidence type="ECO:0000259" key="8">
    <source>
        <dbReference type="PROSITE" id="PS50865"/>
    </source>
</evidence>
<dbReference type="PROSITE" id="PS50865">
    <property type="entry name" value="ZF_MYND_2"/>
    <property type="match status" value="1"/>
</dbReference>
<keyword evidence="2" id="KW-0963">Cytoplasm</keyword>
<dbReference type="RefSeq" id="XP_001421059.1">
    <property type="nucleotide sequence ID" value="XM_001421022.1"/>
</dbReference>
<dbReference type="OMA" id="KFARWMR"/>
<evidence type="ECO:0000256" key="7">
    <source>
        <dbReference type="SAM" id="MobiDB-lite"/>
    </source>
</evidence>
<dbReference type="InterPro" id="IPR002893">
    <property type="entry name" value="Znf_MYND"/>
</dbReference>
<dbReference type="Gramene" id="ABO99352">
    <property type="protein sequence ID" value="ABO99352"/>
    <property type="gene ID" value="OSTLU_88913"/>
</dbReference>
<comment type="subcellular location">
    <subcellularLocation>
        <location evidence="1">Cytoplasm</location>
    </subcellularLocation>
</comment>
<proteinExistence type="predicted"/>
<dbReference type="GeneID" id="5005017"/>
<dbReference type="Pfam" id="PF04969">
    <property type="entry name" value="CS"/>
    <property type="match status" value="1"/>
</dbReference>
<organism evidence="10 11">
    <name type="scientific">Ostreococcus lucimarinus (strain CCE9901)</name>
    <dbReference type="NCBI Taxonomy" id="436017"/>
    <lineage>
        <taxon>Eukaryota</taxon>
        <taxon>Viridiplantae</taxon>
        <taxon>Chlorophyta</taxon>
        <taxon>Mamiellophyceae</taxon>
        <taxon>Mamiellales</taxon>
        <taxon>Bathycoccaceae</taxon>
        <taxon>Ostreococcus</taxon>
    </lineage>
</organism>
<dbReference type="eggNOG" id="ENOG502SHPE">
    <property type="taxonomic scope" value="Eukaryota"/>
</dbReference>
<evidence type="ECO:0000256" key="2">
    <source>
        <dbReference type="ARBA" id="ARBA00022490"/>
    </source>
</evidence>
<name>A4S6A4_OSTLU</name>
<dbReference type="GO" id="GO:0008270">
    <property type="term" value="F:zinc ion binding"/>
    <property type="evidence" value="ECO:0007669"/>
    <property type="project" value="UniProtKB-KW"/>
</dbReference>
<feature type="domain" description="CS" evidence="9">
    <location>
        <begin position="195"/>
        <end position="293"/>
    </location>
</feature>
<keyword evidence="3" id="KW-0479">Metal-binding</keyword>
<dbReference type="GO" id="GO:0006457">
    <property type="term" value="P:protein folding"/>
    <property type="evidence" value="ECO:0007669"/>
    <property type="project" value="TreeGrafter"/>
</dbReference>
<dbReference type="SUPFAM" id="SSF49764">
    <property type="entry name" value="HSP20-like chaperones"/>
    <property type="match status" value="1"/>
</dbReference>
<dbReference type="GO" id="GO:0051082">
    <property type="term" value="F:unfolded protein binding"/>
    <property type="evidence" value="ECO:0007669"/>
    <property type="project" value="TreeGrafter"/>
</dbReference>
<dbReference type="Gene3D" id="6.10.140.2220">
    <property type="match status" value="1"/>
</dbReference>
<dbReference type="HOGENOM" id="CLU_898174_0_0_1"/>
<protein>
    <recommendedName>
        <fullName evidence="12">MYND-type domain-containing protein</fullName>
    </recommendedName>
</protein>
<dbReference type="InterPro" id="IPR037898">
    <property type="entry name" value="NudC_fam"/>
</dbReference>
<dbReference type="PROSITE" id="PS51203">
    <property type="entry name" value="CS"/>
    <property type="match status" value="1"/>
</dbReference>
<evidence type="ECO:0008006" key="12">
    <source>
        <dbReference type="Google" id="ProtNLM"/>
    </source>
</evidence>
<dbReference type="PANTHER" id="PTHR12356:SF3">
    <property type="entry name" value="NUCLEAR MIGRATION PROTEIN NUDC"/>
    <property type="match status" value="1"/>
</dbReference>
<evidence type="ECO:0000313" key="11">
    <source>
        <dbReference type="Proteomes" id="UP000001568"/>
    </source>
</evidence>
<keyword evidence="5" id="KW-0862">Zinc</keyword>
<evidence type="ECO:0000256" key="6">
    <source>
        <dbReference type="PROSITE-ProRule" id="PRU00134"/>
    </source>
</evidence>
<dbReference type="PROSITE" id="PS01360">
    <property type="entry name" value="ZF_MYND_1"/>
    <property type="match status" value="1"/>
</dbReference>
<evidence type="ECO:0000256" key="5">
    <source>
        <dbReference type="ARBA" id="ARBA00022833"/>
    </source>
</evidence>
<evidence type="ECO:0000256" key="1">
    <source>
        <dbReference type="ARBA" id="ARBA00004496"/>
    </source>
</evidence>
<reference evidence="10 11" key="1">
    <citation type="journal article" date="2007" name="Proc. Natl. Acad. Sci. U.S.A.">
        <title>The tiny eukaryote Ostreococcus provides genomic insights into the paradox of plankton speciation.</title>
        <authorList>
            <person name="Palenik B."/>
            <person name="Grimwood J."/>
            <person name="Aerts A."/>
            <person name="Rouze P."/>
            <person name="Salamov A."/>
            <person name="Putnam N."/>
            <person name="Dupont C."/>
            <person name="Jorgensen R."/>
            <person name="Derelle E."/>
            <person name="Rombauts S."/>
            <person name="Zhou K."/>
            <person name="Otillar R."/>
            <person name="Merchant S.S."/>
            <person name="Podell S."/>
            <person name="Gaasterland T."/>
            <person name="Napoli C."/>
            <person name="Gendler K."/>
            <person name="Manuell A."/>
            <person name="Tai V."/>
            <person name="Vallon O."/>
            <person name="Piganeau G."/>
            <person name="Jancek S."/>
            <person name="Heijde M."/>
            <person name="Jabbari K."/>
            <person name="Bowler C."/>
            <person name="Lohr M."/>
            <person name="Robbens S."/>
            <person name="Werner G."/>
            <person name="Dubchak I."/>
            <person name="Pazour G.J."/>
            <person name="Ren Q."/>
            <person name="Paulsen I."/>
            <person name="Delwiche C."/>
            <person name="Schmutz J."/>
            <person name="Rokhsar D."/>
            <person name="Van de Peer Y."/>
            <person name="Moreau H."/>
            <person name="Grigoriev I.V."/>
        </authorList>
    </citation>
    <scope>NUCLEOTIDE SEQUENCE [LARGE SCALE GENOMIC DNA]</scope>
    <source>
        <strain evidence="10 11">CCE9901</strain>
    </source>
</reference>
<dbReference type="SUPFAM" id="SSF144232">
    <property type="entry name" value="HIT/MYND zinc finger-like"/>
    <property type="match status" value="1"/>
</dbReference>
<dbReference type="PANTHER" id="PTHR12356">
    <property type="entry name" value="NUCLEAR MOVEMENT PROTEIN NUDC"/>
    <property type="match status" value="1"/>
</dbReference>
<evidence type="ECO:0000256" key="3">
    <source>
        <dbReference type="ARBA" id="ARBA00022723"/>
    </source>
</evidence>
<evidence type="ECO:0000256" key="4">
    <source>
        <dbReference type="ARBA" id="ARBA00022771"/>
    </source>
</evidence>
<feature type="region of interest" description="Disordered" evidence="7">
    <location>
        <begin position="81"/>
        <end position="115"/>
    </location>
</feature>
<dbReference type="EMBL" id="CP000593">
    <property type="protein sequence ID" value="ABO99352.1"/>
    <property type="molecule type" value="Genomic_DNA"/>
</dbReference>
<evidence type="ECO:0000259" key="9">
    <source>
        <dbReference type="PROSITE" id="PS51203"/>
    </source>
</evidence>
<dbReference type="AlphaFoldDB" id="A4S6A4"/>
<dbReference type="KEGG" id="olu:OSTLU_88913"/>
<dbReference type="Gene3D" id="2.60.40.790">
    <property type="match status" value="1"/>
</dbReference>
<keyword evidence="4 6" id="KW-0863">Zinc-finger</keyword>
<accession>A4S6A4</accession>